<dbReference type="STRING" id="1244869.H261_13905"/>
<dbReference type="PANTHER" id="PTHR43174:SF3">
    <property type="entry name" value="UDP-N-ACETYLGLUCOSAMINE 2-EPIMERASE"/>
    <property type="match status" value="1"/>
</dbReference>
<keyword evidence="3" id="KW-1185">Reference proteome</keyword>
<dbReference type="NCBIfam" id="TIGR03568">
    <property type="entry name" value="NeuC_NnaA"/>
    <property type="match status" value="1"/>
</dbReference>
<dbReference type="InterPro" id="IPR003331">
    <property type="entry name" value="UDP_GlcNAc_Epimerase_2_dom"/>
</dbReference>
<dbReference type="PANTHER" id="PTHR43174">
    <property type="entry name" value="UDP-N-ACETYLGLUCOSAMINE 2-EPIMERASE"/>
    <property type="match status" value="1"/>
</dbReference>
<dbReference type="PATRIC" id="fig|1244869.3.peg.2802"/>
<dbReference type="eggNOG" id="COG0381">
    <property type="taxonomic scope" value="Bacteria"/>
</dbReference>
<feature type="domain" description="UDP-N-acetylglucosamine 2-epimerase" evidence="1">
    <location>
        <begin position="26"/>
        <end position="370"/>
    </location>
</feature>
<protein>
    <submittedName>
        <fullName evidence="2">UDP-N-acetylglucosamine 2-epimerase</fullName>
    </submittedName>
</protein>
<comment type="caution">
    <text evidence="2">The sequence shown here is derived from an EMBL/GenBank/DDBJ whole genome shotgun (WGS) entry which is preliminary data.</text>
</comment>
<dbReference type="SUPFAM" id="SSF53756">
    <property type="entry name" value="UDP-Glycosyltransferase/glycogen phosphorylase"/>
    <property type="match status" value="1"/>
</dbReference>
<gene>
    <name evidence="2" type="ORF">H261_13905</name>
</gene>
<accession>M2Z4M7</accession>
<sequence length="386" mass="40555">MNRRRIAVVTGSRAEYGLLAGLMRLLAADPRIELQVVVTGMHLEPRFGHTIEAIERDGFAIAARVPILEDGDSELASARSVGRAVIGLAEAFERLKPAMVVVLGDRTEILGAAQAAMLLRIPLAHIHGGEATEGAVDDMVRHAITKMAQLHFAAAEPYARRIIQMGEDPSRVHMTGAPGLDAIRDLRLKDAPELGAELGFPLEPGPLLLATYHPVTMDPTASVAGIEALLRALDRFPQARVIITGVNSDAGRDAVTGRIAAFSAGRANVLVKDSLGQVNYLSAMALAAAVVGNSSSGIIEAPALGVPTVNIGPRQGGRLRAASIIDCAEDDGAITDAIVRALDPAFRAGWPNPLSLYGQGDSAARIAAILAEAEPCLIKPFRDLGV</sequence>
<dbReference type="Pfam" id="PF02350">
    <property type="entry name" value="Epimerase_2"/>
    <property type="match status" value="1"/>
</dbReference>
<organism evidence="2 3">
    <name type="scientific">Paramagnetospirillum caucaseum</name>
    <dbReference type="NCBI Taxonomy" id="1244869"/>
    <lineage>
        <taxon>Bacteria</taxon>
        <taxon>Pseudomonadati</taxon>
        <taxon>Pseudomonadota</taxon>
        <taxon>Alphaproteobacteria</taxon>
        <taxon>Rhodospirillales</taxon>
        <taxon>Magnetospirillaceae</taxon>
        <taxon>Paramagnetospirillum</taxon>
    </lineage>
</organism>
<evidence type="ECO:0000259" key="1">
    <source>
        <dbReference type="Pfam" id="PF02350"/>
    </source>
</evidence>
<dbReference type="GO" id="GO:0004553">
    <property type="term" value="F:hydrolase activity, hydrolyzing O-glycosyl compounds"/>
    <property type="evidence" value="ECO:0007669"/>
    <property type="project" value="InterPro"/>
</dbReference>
<dbReference type="GO" id="GO:0006047">
    <property type="term" value="P:UDP-N-acetylglucosamine metabolic process"/>
    <property type="evidence" value="ECO:0007669"/>
    <property type="project" value="InterPro"/>
</dbReference>
<evidence type="ECO:0000313" key="3">
    <source>
        <dbReference type="Proteomes" id="UP000011744"/>
    </source>
</evidence>
<name>M2Z4M7_9PROT</name>
<evidence type="ECO:0000313" key="2">
    <source>
        <dbReference type="EMBL" id="EME69315.1"/>
    </source>
</evidence>
<dbReference type="CDD" id="cd03786">
    <property type="entry name" value="GTB_UDP-GlcNAc_2-Epimerase"/>
    <property type="match status" value="1"/>
</dbReference>
<dbReference type="InterPro" id="IPR020004">
    <property type="entry name" value="UDP-GlcNAc_Epase"/>
</dbReference>
<dbReference type="OrthoDB" id="9803238at2"/>
<dbReference type="EMBL" id="AONQ01000037">
    <property type="protein sequence ID" value="EME69315.1"/>
    <property type="molecule type" value="Genomic_DNA"/>
</dbReference>
<dbReference type="AlphaFoldDB" id="M2Z4M7"/>
<proteinExistence type="predicted"/>
<reference evidence="2 3" key="1">
    <citation type="journal article" date="2014" name="Genome Announc.">
        <title>Draft Genome Sequence of Magnetospirillum sp. Strain SO-1, a Freshwater Magnetotactic Bacterium Isolated from the Ol'khovka River, Russia.</title>
        <authorList>
            <person name="Grouzdev D.S."/>
            <person name="Dziuba M.V."/>
            <person name="Sukhacheva M.S."/>
            <person name="Mardanov A.V."/>
            <person name="Beletskiy A.V."/>
            <person name="Kuznetsov B.B."/>
            <person name="Skryabin K.G."/>
        </authorList>
    </citation>
    <scope>NUCLEOTIDE SEQUENCE [LARGE SCALE GENOMIC DNA]</scope>
    <source>
        <strain evidence="2 3">SO-1</strain>
    </source>
</reference>
<dbReference type="Proteomes" id="UP000011744">
    <property type="component" value="Unassembled WGS sequence"/>
</dbReference>
<dbReference type="RefSeq" id="WP_008618580.1">
    <property type="nucleotide sequence ID" value="NZ_AONQ01000037.1"/>
</dbReference>
<dbReference type="InterPro" id="IPR029767">
    <property type="entry name" value="WecB-like"/>
</dbReference>
<dbReference type="Gene3D" id="3.40.50.2000">
    <property type="entry name" value="Glycogen Phosphorylase B"/>
    <property type="match status" value="2"/>
</dbReference>